<accession>H6N6S3</accession>
<dbReference type="Proteomes" id="UP000009135">
    <property type="component" value="Chromosome"/>
</dbReference>
<evidence type="ECO:0000313" key="2">
    <source>
        <dbReference type="Proteomes" id="UP000009135"/>
    </source>
</evidence>
<dbReference type="AlphaFoldDB" id="H6N6S3"/>
<dbReference type="KEGG" id="mhe:MHC_02405"/>
<evidence type="ECO:0000313" key="1">
    <source>
        <dbReference type="EMBL" id="AEW45345.1"/>
    </source>
</evidence>
<keyword evidence="2" id="KW-1185">Reference proteome</keyword>
<reference evidence="1 2" key="1">
    <citation type="journal article" date="2012" name="J. Bacteriol.">
        <title>Complete genome sequence of Mycoplasma haemocanis strain Illinois.</title>
        <authorList>
            <person name="do Nascimento N.C."/>
            <person name="Guimaraes A.M."/>
            <person name="Santos A.P."/>
            <person name="Sanmiguel P.J."/>
            <person name="Messick J.B."/>
        </authorList>
    </citation>
    <scope>NUCLEOTIDE SEQUENCE [LARGE SCALE GENOMIC DNA]</scope>
    <source>
        <strain evidence="1 2">Illinois</strain>
    </source>
</reference>
<name>H6N6S3_MYCHN</name>
<gene>
    <name evidence="1" type="ordered locus">MHC_02405</name>
</gene>
<dbReference type="EMBL" id="CP003199">
    <property type="protein sequence ID" value="AEW45345.1"/>
    <property type="molecule type" value="Genomic_DNA"/>
</dbReference>
<dbReference type="HOGENOM" id="CLU_154533_0_0_14"/>
<dbReference type="OrthoDB" id="403327at2"/>
<dbReference type="STRING" id="1111676.MHC_02405"/>
<protein>
    <submittedName>
        <fullName evidence="1">Uncharacterized protein</fullName>
    </submittedName>
</protein>
<proteinExistence type="predicted"/>
<sequence>MSFTAKLLFCGVGLGATGTGLCVEKIVSSKSKNSNFSTKNKFTKMVVNKECRIHKLISSSGNGSFQAIEKEKLEEEIKQAQKGDYQQIKEVCEKLGGKDIFVSNKGQSGWKYYESDQQSSQFKNYLNGLK</sequence>
<organism evidence="1 2">
    <name type="scientific">Mycoplasma haemocanis (strain Illinois)</name>
    <dbReference type="NCBI Taxonomy" id="1111676"/>
    <lineage>
        <taxon>Bacteria</taxon>
        <taxon>Bacillati</taxon>
        <taxon>Mycoplasmatota</taxon>
        <taxon>Mollicutes</taxon>
        <taxon>Mycoplasmataceae</taxon>
        <taxon>Mycoplasma</taxon>
    </lineage>
</organism>